<feature type="transmembrane region" description="Helical" evidence="5">
    <location>
        <begin position="349"/>
        <end position="372"/>
    </location>
</feature>
<dbReference type="PANTHER" id="PTHR11785">
    <property type="entry name" value="AMINO ACID TRANSPORTER"/>
    <property type="match status" value="1"/>
</dbReference>
<evidence type="ECO:0000256" key="4">
    <source>
        <dbReference type="ARBA" id="ARBA00023136"/>
    </source>
</evidence>
<keyword evidence="3 5" id="KW-1133">Transmembrane helix</keyword>
<comment type="subcellular location">
    <subcellularLocation>
        <location evidence="1">Membrane</location>
        <topology evidence="1">Multi-pass membrane protein</topology>
    </subcellularLocation>
</comment>
<feature type="transmembrane region" description="Helical" evidence="5">
    <location>
        <begin position="186"/>
        <end position="207"/>
    </location>
</feature>
<evidence type="ECO:0000313" key="7">
    <source>
        <dbReference type="Proteomes" id="UP000051992"/>
    </source>
</evidence>
<feature type="transmembrane region" description="Helical" evidence="5">
    <location>
        <begin position="227"/>
        <end position="245"/>
    </location>
</feature>
<evidence type="ECO:0000256" key="5">
    <source>
        <dbReference type="SAM" id="Phobius"/>
    </source>
</evidence>
<dbReference type="InterPro" id="IPR002293">
    <property type="entry name" value="AA/rel_permease1"/>
</dbReference>
<dbReference type="OrthoDB" id="3181223at2"/>
<keyword evidence="4 5" id="KW-0472">Membrane</keyword>
<protein>
    <submittedName>
        <fullName evidence="6">Amino acid transporter</fullName>
    </submittedName>
</protein>
<dbReference type="Pfam" id="PF13520">
    <property type="entry name" value="AA_permease_2"/>
    <property type="match status" value="1"/>
</dbReference>
<dbReference type="PANTHER" id="PTHR11785:SF512">
    <property type="entry name" value="SOBREMESA, ISOFORM B"/>
    <property type="match status" value="1"/>
</dbReference>
<keyword evidence="2 5" id="KW-0812">Transmembrane</keyword>
<feature type="transmembrane region" description="Helical" evidence="5">
    <location>
        <begin position="324"/>
        <end position="343"/>
    </location>
</feature>
<dbReference type="EMBL" id="JQBM01000002">
    <property type="protein sequence ID" value="KRN46321.1"/>
    <property type="molecule type" value="Genomic_DNA"/>
</dbReference>
<organism evidence="6 7">
    <name type="scientific">Weissella viridescens</name>
    <name type="common">Lactobacillus viridescens</name>
    <dbReference type="NCBI Taxonomy" id="1629"/>
    <lineage>
        <taxon>Bacteria</taxon>
        <taxon>Bacillati</taxon>
        <taxon>Bacillota</taxon>
        <taxon>Bacilli</taxon>
        <taxon>Lactobacillales</taxon>
        <taxon>Lactobacillaceae</taxon>
        <taxon>Weissella</taxon>
    </lineage>
</organism>
<gene>
    <name evidence="6" type="ORF">IV50_GL000590</name>
</gene>
<dbReference type="InterPro" id="IPR050598">
    <property type="entry name" value="AminoAcid_Transporter"/>
</dbReference>
<name>A0A0R2H051_WEIVI</name>
<feature type="transmembrane region" description="Helical" evidence="5">
    <location>
        <begin position="88"/>
        <end position="115"/>
    </location>
</feature>
<comment type="caution">
    <text evidence="6">The sequence shown here is derived from an EMBL/GenBank/DDBJ whole genome shotgun (WGS) entry which is preliminary data.</text>
</comment>
<dbReference type="Gene3D" id="1.20.1740.10">
    <property type="entry name" value="Amino acid/polyamine transporter I"/>
    <property type="match status" value="1"/>
</dbReference>
<dbReference type="GO" id="GO:0016020">
    <property type="term" value="C:membrane"/>
    <property type="evidence" value="ECO:0007669"/>
    <property type="project" value="UniProtKB-SubCell"/>
</dbReference>
<dbReference type="Proteomes" id="UP000051992">
    <property type="component" value="Unassembled WGS sequence"/>
</dbReference>
<keyword evidence="7" id="KW-1185">Reference proteome</keyword>
<dbReference type="PIRSF" id="PIRSF006060">
    <property type="entry name" value="AA_transporter"/>
    <property type="match status" value="1"/>
</dbReference>
<feature type="transmembrane region" description="Helical" evidence="5">
    <location>
        <begin position="277"/>
        <end position="294"/>
    </location>
</feature>
<accession>A0A0R2H051</accession>
<feature type="transmembrane region" description="Helical" evidence="5">
    <location>
        <begin position="127"/>
        <end position="145"/>
    </location>
</feature>
<evidence type="ECO:0000256" key="3">
    <source>
        <dbReference type="ARBA" id="ARBA00022989"/>
    </source>
</evidence>
<feature type="transmembrane region" description="Helical" evidence="5">
    <location>
        <begin position="393"/>
        <end position="415"/>
    </location>
</feature>
<dbReference type="PATRIC" id="fig|1629.5.peg.594"/>
<evidence type="ECO:0000256" key="2">
    <source>
        <dbReference type="ARBA" id="ARBA00022692"/>
    </source>
</evidence>
<feature type="transmembrane region" description="Helical" evidence="5">
    <location>
        <begin position="12"/>
        <end position="31"/>
    </location>
</feature>
<sequence>MEKTTGLKRSVGVTSGISLVVGTVIGSGIFFKQAQVIATAGGSTPALLAWIFGGLITLAAGLTISEIGARIPLTGGLYIYMEKIYGKVWGFLTGWAQTVLYAPAIVASLSAYFAILFNNFFGLSQQWQLLVAILTILFITGINLLDNRVPAAFAVITTSIKLLPIIAVIAYGLFFGKVDALNQSVATVTATPSGGFGMAVLATLFAYDGWATLTNMGGELKNPQKNLPRAIVIGILIVVVAYAGISYGMMRAMPANEIVRLGDNATFGVVTQAFGKLGGRLLTIIILISILGTINGKLMALPRMTFAMAEDGVLPKWLAKVNRFNEPIGSILFLTVTASLLQFTASADWLSNIAVFIIWIFYTATFVGLFILRHRDKQAAQVAEPLQELESIFSVPGYPWVPLIAILGALFVLISTLINDFGSSIIAIGLVFIGLPVYWYYSRKKGEAYD</sequence>
<evidence type="ECO:0000313" key="6">
    <source>
        <dbReference type="EMBL" id="KRN46321.1"/>
    </source>
</evidence>
<dbReference type="GO" id="GO:0015179">
    <property type="term" value="F:L-amino acid transmembrane transporter activity"/>
    <property type="evidence" value="ECO:0007669"/>
    <property type="project" value="TreeGrafter"/>
</dbReference>
<feature type="transmembrane region" description="Helical" evidence="5">
    <location>
        <begin position="421"/>
        <end position="441"/>
    </location>
</feature>
<reference evidence="6 7" key="1">
    <citation type="journal article" date="2015" name="Genome Announc.">
        <title>Expanding the biotechnology potential of lactobacilli through comparative genomics of 213 strains and associated genera.</title>
        <authorList>
            <person name="Sun Z."/>
            <person name="Harris H.M."/>
            <person name="McCann A."/>
            <person name="Guo C."/>
            <person name="Argimon S."/>
            <person name="Zhang W."/>
            <person name="Yang X."/>
            <person name="Jeffery I.B."/>
            <person name="Cooney J.C."/>
            <person name="Kagawa T.F."/>
            <person name="Liu W."/>
            <person name="Song Y."/>
            <person name="Salvetti E."/>
            <person name="Wrobel A."/>
            <person name="Rasinkangas P."/>
            <person name="Parkhill J."/>
            <person name="Rea M.C."/>
            <person name="O'Sullivan O."/>
            <person name="Ritari J."/>
            <person name="Douillard F.P."/>
            <person name="Paul Ross R."/>
            <person name="Yang R."/>
            <person name="Briner A.E."/>
            <person name="Felis G.E."/>
            <person name="de Vos W.M."/>
            <person name="Barrangou R."/>
            <person name="Klaenhammer T.R."/>
            <person name="Caufield P.W."/>
            <person name="Cui Y."/>
            <person name="Zhang H."/>
            <person name="O'Toole P.W."/>
        </authorList>
    </citation>
    <scope>NUCLEOTIDE SEQUENCE [LARGE SCALE GENOMIC DNA]</scope>
    <source>
        <strain evidence="6 7">DSM 20410</strain>
    </source>
</reference>
<feature type="transmembrane region" description="Helical" evidence="5">
    <location>
        <begin position="47"/>
        <end position="67"/>
    </location>
</feature>
<dbReference type="RefSeq" id="WP_057744827.1">
    <property type="nucleotide sequence ID" value="NZ_CP166868.1"/>
</dbReference>
<proteinExistence type="predicted"/>
<evidence type="ECO:0000256" key="1">
    <source>
        <dbReference type="ARBA" id="ARBA00004141"/>
    </source>
</evidence>
<feature type="transmembrane region" description="Helical" evidence="5">
    <location>
        <begin position="152"/>
        <end position="174"/>
    </location>
</feature>
<dbReference type="AlphaFoldDB" id="A0A0R2H051"/>